<gene>
    <name evidence="1" type="ORF">BXY75_0178</name>
</gene>
<organism evidence="1 2">
    <name type="scientific">Ulvibacter antarcticus</name>
    <dbReference type="NCBI Taxonomy" id="442714"/>
    <lineage>
        <taxon>Bacteria</taxon>
        <taxon>Pseudomonadati</taxon>
        <taxon>Bacteroidota</taxon>
        <taxon>Flavobacteriia</taxon>
        <taxon>Flavobacteriales</taxon>
        <taxon>Flavobacteriaceae</taxon>
        <taxon>Ulvibacter</taxon>
    </lineage>
</organism>
<keyword evidence="2" id="KW-1185">Reference proteome</keyword>
<evidence type="ECO:0000313" key="1">
    <source>
        <dbReference type="EMBL" id="RMA65765.1"/>
    </source>
</evidence>
<reference evidence="1 2" key="1">
    <citation type="submission" date="2018-10" db="EMBL/GenBank/DDBJ databases">
        <title>Genomic Encyclopedia of Archaeal and Bacterial Type Strains, Phase II (KMG-II): from individual species to whole genera.</title>
        <authorList>
            <person name="Goeker M."/>
        </authorList>
    </citation>
    <scope>NUCLEOTIDE SEQUENCE [LARGE SCALE GENOMIC DNA]</scope>
    <source>
        <strain evidence="1 2">DSM 23424</strain>
    </source>
</reference>
<accession>A0A3L9Z660</accession>
<dbReference type="Proteomes" id="UP000271339">
    <property type="component" value="Unassembled WGS sequence"/>
</dbReference>
<comment type="caution">
    <text evidence="1">The sequence shown here is derived from an EMBL/GenBank/DDBJ whole genome shotgun (WGS) entry which is preliminary data.</text>
</comment>
<dbReference type="EMBL" id="REFC01000011">
    <property type="protein sequence ID" value="RMA65765.1"/>
    <property type="molecule type" value="Genomic_DNA"/>
</dbReference>
<protein>
    <submittedName>
        <fullName evidence="1">Uncharacterized protein</fullName>
    </submittedName>
</protein>
<evidence type="ECO:0000313" key="2">
    <source>
        <dbReference type="Proteomes" id="UP000271339"/>
    </source>
</evidence>
<dbReference type="AlphaFoldDB" id="A0A3L9Z660"/>
<proteinExistence type="predicted"/>
<sequence>MIFIRSPHPSLLPDSHHVSYSKPSHWPSPRFSPCFFLKALNSSPLSDSHHVSFSKPSPRHTPRFSPCFFLKALTPALTRILTMFFSQSPQLQPSPRFSPCFFLKALTPALSQRERESYVFYVLLKGGVGCIRGRSHEVERSSLHDYYRDIADDPVL</sequence>
<name>A0A3L9Z660_9FLAO</name>